<evidence type="ECO:0000256" key="1">
    <source>
        <dbReference type="SAM" id="MobiDB-lite"/>
    </source>
</evidence>
<dbReference type="EMBL" id="ML987198">
    <property type="protein sequence ID" value="KAF2246497.1"/>
    <property type="molecule type" value="Genomic_DNA"/>
</dbReference>
<evidence type="ECO:0000313" key="2">
    <source>
        <dbReference type="EMBL" id="KAF2246497.1"/>
    </source>
</evidence>
<proteinExistence type="predicted"/>
<dbReference type="Proteomes" id="UP000800094">
    <property type="component" value="Unassembled WGS sequence"/>
</dbReference>
<protein>
    <recommendedName>
        <fullName evidence="4">SprT-like domain-containing protein</fullName>
    </recommendedName>
</protein>
<name>A0A6A6I891_9PLEO</name>
<keyword evidence="3" id="KW-1185">Reference proteome</keyword>
<organism evidence="2 3">
    <name type="scientific">Trematosphaeria pertusa</name>
    <dbReference type="NCBI Taxonomy" id="390896"/>
    <lineage>
        <taxon>Eukaryota</taxon>
        <taxon>Fungi</taxon>
        <taxon>Dikarya</taxon>
        <taxon>Ascomycota</taxon>
        <taxon>Pezizomycotina</taxon>
        <taxon>Dothideomycetes</taxon>
        <taxon>Pleosporomycetidae</taxon>
        <taxon>Pleosporales</taxon>
        <taxon>Massarineae</taxon>
        <taxon>Trematosphaeriaceae</taxon>
        <taxon>Trematosphaeria</taxon>
    </lineage>
</organism>
<evidence type="ECO:0008006" key="4">
    <source>
        <dbReference type="Google" id="ProtNLM"/>
    </source>
</evidence>
<sequence>MGRHLKISLHKNLTVNRYGFTVYKPPKLFSPGARPFRCEIMHLTRNIITYFDRPWEYLNDEQLAARDWFLGWCRGRREDMLRISEHKDGEKLLSGVEMRRLWKCFNELFFGGDLADGQFRWNPSLVDLGQAGSRNGRPTIEVNPQETAKDFGDYVALEFIGTLMHEAVHAFLNYYSCRFCFTWKYDLNASGHGRAFQILAAKLEEVFPRLLGLPLKLHRFLSLLANWDELKPLPSPHDLAVFGLESVRLSSNHNEDALRLLNLTSRQIGCLPEKYLEDTLGQDIETLVRDGLEHMPMPEQIYERREDSVIWEICGANKELATGEKESCEGRSSLESTLSDLKT</sequence>
<dbReference type="RefSeq" id="XP_033681501.1">
    <property type="nucleotide sequence ID" value="XM_033833585.1"/>
</dbReference>
<dbReference type="AlphaFoldDB" id="A0A6A6I891"/>
<dbReference type="GeneID" id="54586915"/>
<accession>A0A6A6I891</accession>
<feature type="region of interest" description="Disordered" evidence="1">
    <location>
        <begin position="324"/>
        <end position="343"/>
    </location>
</feature>
<evidence type="ECO:0000313" key="3">
    <source>
        <dbReference type="Proteomes" id="UP000800094"/>
    </source>
</evidence>
<gene>
    <name evidence="2" type="ORF">BU26DRAFT_566866</name>
</gene>
<reference evidence="2" key="1">
    <citation type="journal article" date="2020" name="Stud. Mycol.">
        <title>101 Dothideomycetes genomes: a test case for predicting lifestyles and emergence of pathogens.</title>
        <authorList>
            <person name="Haridas S."/>
            <person name="Albert R."/>
            <person name="Binder M."/>
            <person name="Bloem J."/>
            <person name="Labutti K."/>
            <person name="Salamov A."/>
            <person name="Andreopoulos B."/>
            <person name="Baker S."/>
            <person name="Barry K."/>
            <person name="Bills G."/>
            <person name="Bluhm B."/>
            <person name="Cannon C."/>
            <person name="Castanera R."/>
            <person name="Culley D."/>
            <person name="Daum C."/>
            <person name="Ezra D."/>
            <person name="Gonzalez J."/>
            <person name="Henrissat B."/>
            <person name="Kuo A."/>
            <person name="Liang C."/>
            <person name="Lipzen A."/>
            <person name="Lutzoni F."/>
            <person name="Magnuson J."/>
            <person name="Mondo S."/>
            <person name="Nolan M."/>
            <person name="Ohm R."/>
            <person name="Pangilinan J."/>
            <person name="Park H.-J."/>
            <person name="Ramirez L."/>
            <person name="Alfaro M."/>
            <person name="Sun H."/>
            <person name="Tritt A."/>
            <person name="Yoshinaga Y."/>
            <person name="Zwiers L.-H."/>
            <person name="Turgeon B."/>
            <person name="Goodwin S."/>
            <person name="Spatafora J."/>
            <person name="Crous P."/>
            <person name="Grigoriev I."/>
        </authorList>
    </citation>
    <scope>NUCLEOTIDE SEQUENCE</scope>
    <source>
        <strain evidence="2">CBS 122368</strain>
    </source>
</reference>
<dbReference type="OrthoDB" id="3796964at2759"/>
<feature type="compositionally biased region" description="Polar residues" evidence="1">
    <location>
        <begin position="333"/>
        <end position="343"/>
    </location>
</feature>